<dbReference type="EMBL" id="BK015287">
    <property type="protein sequence ID" value="DAD99530.1"/>
    <property type="molecule type" value="Genomic_DNA"/>
</dbReference>
<name>A0A8S5NZ93_9CAUD</name>
<reference evidence="1" key="1">
    <citation type="journal article" date="2021" name="Proc. Natl. Acad. Sci. U.S.A.">
        <title>A Catalog of Tens of Thousands of Viruses from Human Metagenomes Reveals Hidden Associations with Chronic Diseases.</title>
        <authorList>
            <person name="Tisza M.J."/>
            <person name="Buck C.B."/>
        </authorList>
    </citation>
    <scope>NUCLEOTIDE SEQUENCE</scope>
    <source>
        <strain evidence="1">CtckI12</strain>
    </source>
</reference>
<dbReference type="Gene3D" id="1.10.8.200">
    <property type="entry name" value="Replisome organizer (g39p helicase loader/inhibitor protein)"/>
    <property type="match status" value="1"/>
</dbReference>
<sequence length="119" mass="13441">MTEPETAVFLLSCTNYWANLMRGKDPDEMTKAWAVALKDIPLQAARSGAARLAATLKFPPTVAELRTAAEEFLPHKIESFDVLFARTCHECLHFDTPFFQKMQRGEINQKEALTLNVKV</sequence>
<proteinExistence type="predicted"/>
<evidence type="ECO:0000313" key="1">
    <source>
        <dbReference type="EMBL" id="DAD99530.1"/>
    </source>
</evidence>
<accession>A0A8S5NZ93</accession>
<protein>
    <submittedName>
        <fullName evidence="1">Replisome organizer protein</fullName>
    </submittedName>
</protein>
<organism evidence="1">
    <name type="scientific">Siphoviridae sp. ctckI12</name>
    <dbReference type="NCBI Taxonomy" id="2825574"/>
    <lineage>
        <taxon>Viruses</taxon>
        <taxon>Duplodnaviria</taxon>
        <taxon>Heunggongvirae</taxon>
        <taxon>Uroviricota</taxon>
        <taxon>Caudoviricetes</taxon>
    </lineage>
</organism>